<gene>
    <name evidence="1" type="ORF">QFC20_000839</name>
</gene>
<evidence type="ECO:0000313" key="2">
    <source>
        <dbReference type="Proteomes" id="UP001230649"/>
    </source>
</evidence>
<comment type="caution">
    <text evidence="1">The sequence shown here is derived from an EMBL/GenBank/DDBJ whole genome shotgun (WGS) entry which is preliminary data.</text>
</comment>
<name>A0ACC2WYH9_9TREE</name>
<dbReference type="EMBL" id="JASBWS010000004">
    <property type="protein sequence ID" value="KAJ9116159.1"/>
    <property type="molecule type" value="Genomic_DNA"/>
</dbReference>
<proteinExistence type="predicted"/>
<organism evidence="1 2">
    <name type="scientific">Naganishia adeliensis</name>
    <dbReference type="NCBI Taxonomy" id="92952"/>
    <lineage>
        <taxon>Eukaryota</taxon>
        <taxon>Fungi</taxon>
        <taxon>Dikarya</taxon>
        <taxon>Basidiomycota</taxon>
        <taxon>Agaricomycotina</taxon>
        <taxon>Tremellomycetes</taxon>
        <taxon>Filobasidiales</taxon>
        <taxon>Filobasidiaceae</taxon>
        <taxon>Naganishia</taxon>
    </lineage>
</organism>
<dbReference type="Proteomes" id="UP001230649">
    <property type="component" value="Unassembled WGS sequence"/>
</dbReference>
<sequence length="161" mass="18709">MTAPWKSFKQALSSKRKSRQFAACKEVFEPRNYYYVGPTCISTSCDIFPRRMGVKATAPPHWSEIQAVVRDCAAKFLMYLIGYDTVMMSLPSEALNEFLLYLERCFDDDASLRMVADLILMKNVGTFPGLDYHETQWAYDCKLVRYEDLLILRFRNNAGWQ</sequence>
<reference evidence="1" key="1">
    <citation type="submission" date="2023-04" db="EMBL/GenBank/DDBJ databases">
        <title>Draft Genome sequencing of Naganishia species isolated from polar environments using Oxford Nanopore Technology.</title>
        <authorList>
            <person name="Leo P."/>
            <person name="Venkateswaran K."/>
        </authorList>
    </citation>
    <scope>NUCLEOTIDE SEQUENCE</scope>
    <source>
        <strain evidence="1">MNA-CCFEE 5262</strain>
    </source>
</reference>
<keyword evidence="2" id="KW-1185">Reference proteome</keyword>
<evidence type="ECO:0000313" key="1">
    <source>
        <dbReference type="EMBL" id="KAJ9116159.1"/>
    </source>
</evidence>
<accession>A0ACC2WYH9</accession>
<protein>
    <submittedName>
        <fullName evidence="1">Uncharacterized protein</fullName>
    </submittedName>
</protein>